<dbReference type="HAMAP" id="MF_02227">
    <property type="entry name" value="RPE"/>
    <property type="match status" value="1"/>
</dbReference>
<dbReference type="Proteomes" id="UP001243717">
    <property type="component" value="Unassembled WGS sequence"/>
</dbReference>
<evidence type="ECO:0000256" key="7">
    <source>
        <dbReference type="ARBA" id="ARBA00013188"/>
    </source>
</evidence>
<dbReference type="EMBL" id="JARXIC010000017">
    <property type="protein sequence ID" value="MDQ8195075.1"/>
    <property type="molecule type" value="Genomic_DNA"/>
</dbReference>
<evidence type="ECO:0000256" key="8">
    <source>
        <dbReference type="ARBA" id="ARBA00022723"/>
    </source>
</evidence>
<proteinExistence type="inferred from homology"/>
<dbReference type="InterPro" id="IPR000056">
    <property type="entry name" value="Ribul_P_3_epim-like"/>
</dbReference>
<comment type="cofactor">
    <cofactor evidence="3">
        <name>Co(2+)</name>
        <dbReference type="ChEBI" id="CHEBI:48828"/>
    </cofactor>
</comment>
<dbReference type="InterPro" id="IPR011060">
    <property type="entry name" value="RibuloseP-bd_barrel"/>
</dbReference>
<keyword evidence="8 10" id="KW-0479">Metal-binding</keyword>
<keyword evidence="10 11" id="KW-0119">Carbohydrate metabolism</keyword>
<comment type="function">
    <text evidence="10">Catalyzes the reversible epimerization of D-ribulose 5-phosphate to D-xylulose 5-phosphate.</text>
</comment>
<comment type="pathway">
    <text evidence="10">Carbohydrate degradation.</text>
</comment>
<accession>A0ABU1AJT9</accession>
<sequence length="219" mass="23960">MPSPHPTLLAPSILAGDHANLRSSLKTIEDAALEWVHLDIMDGHFVPNLSFGPQTIKAMRPDSTLFFDVHLMLDNPHLYIDAFLDAGAQQITIHVEPDYPVADTLAYIKSKGCKCGVVLNPDTPAEDAKEFLSACDIVLLMTVQPGFGGQSFRHDVLPKIEQFDRWRKELGLDYRLEIDGGVDLETAPLCTQRGADTLVAGTAFFKATDPAAFIQSVTA</sequence>
<organism evidence="12 13">
    <name type="scientific">Thalassobacterium sedimentorum</name>
    <dbReference type="NCBI Taxonomy" id="3041258"/>
    <lineage>
        <taxon>Bacteria</taxon>
        <taxon>Pseudomonadati</taxon>
        <taxon>Verrucomicrobiota</taxon>
        <taxon>Opitutia</taxon>
        <taxon>Puniceicoccales</taxon>
        <taxon>Coraliomargaritaceae</taxon>
        <taxon>Thalassobacterium</taxon>
    </lineage>
</organism>
<feature type="active site" description="Proton acceptor" evidence="10">
    <location>
        <position position="39"/>
    </location>
</feature>
<feature type="binding site" evidence="10">
    <location>
        <position position="179"/>
    </location>
    <ligand>
        <name>a divalent metal cation</name>
        <dbReference type="ChEBI" id="CHEBI:60240"/>
    </ligand>
</feature>
<feature type="binding site" evidence="10">
    <location>
        <begin position="179"/>
        <end position="181"/>
    </location>
    <ligand>
        <name>substrate</name>
    </ligand>
</feature>
<dbReference type="PIRSF" id="PIRSF001461">
    <property type="entry name" value="RPE"/>
    <property type="match status" value="1"/>
</dbReference>
<dbReference type="Pfam" id="PF00834">
    <property type="entry name" value="Ribul_P_3_epim"/>
    <property type="match status" value="1"/>
</dbReference>
<dbReference type="PROSITE" id="PS01085">
    <property type="entry name" value="RIBUL_P_3_EPIMER_1"/>
    <property type="match status" value="1"/>
</dbReference>
<comment type="caution">
    <text evidence="10">Lacks conserved residue(s) required for the propagation of feature annotation.</text>
</comment>
<dbReference type="EC" id="5.1.3.1" evidence="7 10"/>
<comment type="cofactor">
    <cofactor evidence="5">
        <name>Fe(2+)</name>
        <dbReference type="ChEBI" id="CHEBI:29033"/>
    </cofactor>
</comment>
<comment type="cofactor">
    <cofactor evidence="10">
        <name>a divalent metal cation</name>
        <dbReference type="ChEBI" id="CHEBI:60240"/>
    </cofactor>
    <text evidence="10">Binds 1 divalent metal cation per subunit.</text>
</comment>
<feature type="binding site" evidence="10">
    <location>
        <position position="37"/>
    </location>
    <ligand>
        <name>a divalent metal cation</name>
        <dbReference type="ChEBI" id="CHEBI:60240"/>
    </ligand>
</feature>
<gene>
    <name evidence="10 12" type="primary">rpe</name>
    <name evidence="12" type="ORF">QEH59_11610</name>
</gene>
<reference evidence="12 13" key="1">
    <citation type="submission" date="2023-04" db="EMBL/GenBank/DDBJ databases">
        <title>A novel bacteria isolated from coastal sediment.</title>
        <authorList>
            <person name="Liu X.-J."/>
            <person name="Du Z.-J."/>
        </authorList>
    </citation>
    <scope>NUCLEOTIDE SEQUENCE [LARGE SCALE GENOMIC DNA]</scope>
    <source>
        <strain evidence="12 13">SDUM461004</strain>
    </source>
</reference>
<evidence type="ECO:0000256" key="2">
    <source>
        <dbReference type="ARBA" id="ARBA00001936"/>
    </source>
</evidence>
<dbReference type="SUPFAM" id="SSF51366">
    <property type="entry name" value="Ribulose-phoshate binding barrel"/>
    <property type="match status" value="1"/>
</dbReference>
<dbReference type="NCBIfam" id="NF004076">
    <property type="entry name" value="PRK05581.1-4"/>
    <property type="match status" value="1"/>
</dbReference>
<comment type="catalytic activity">
    <reaction evidence="1 10 11">
        <text>D-ribulose 5-phosphate = D-xylulose 5-phosphate</text>
        <dbReference type="Rhea" id="RHEA:13677"/>
        <dbReference type="ChEBI" id="CHEBI:57737"/>
        <dbReference type="ChEBI" id="CHEBI:58121"/>
        <dbReference type="EC" id="5.1.3.1"/>
    </reaction>
</comment>
<name>A0ABU1AJT9_9BACT</name>
<dbReference type="NCBIfam" id="TIGR01163">
    <property type="entry name" value="rpe"/>
    <property type="match status" value="1"/>
</dbReference>
<feature type="active site" description="Proton donor" evidence="10">
    <location>
        <position position="179"/>
    </location>
</feature>
<comment type="caution">
    <text evidence="12">The sequence shown here is derived from an EMBL/GenBank/DDBJ whole genome shotgun (WGS) entry which is preliminary data.</text>
</comment>
<feature type="binding site" evidence="10">
    <location>
        <position position="12"/>
    </location>
    <ligand>
        <name>substrate</name>
    </ligand>
</feature>
<dbReference type="GO" id="GO:0004750">
    <property type="term" value="F:D-ribulose-phosphate 3-epimerase activity"/>
    <property type="evidence" value="ECO:0007669"/>
    <property type="project" value="UniProtKB-EC"/>
</dbReference>
<comment type="similarity">
    <text evidence="6 10 11">Belongs to the ribulose-phosphate 3-epimerase family.</text>
</comment>
<dbReference type="CDD" id="cd00429">
    <property type="entry name" value="RPE"/>
    <property type="match status" value="1"/>
</dbReference>
<keyword evidence="13" id="KW-1185">Reference proteome</keyword>
<evidence type="ECO:0000256" key="5">
    <source>
        <dbReference type="ARBA" id="ARBA00001954"/>
    </source>
</evidence>
<evidence type="ECO:0000256" key="1">
    <source>
        <dbReference type="ARBA" id="ARBA00001782"/>
    </source>
</evidence>
<dbReference type="Gene3D" id="3.20.20.70">
    <property type="entry name" value="Aldolase class I"/>
    <property type="match status" value="1"/>
</dbReference>
<evidence type="ECO:0000256" key="11">
    <source>
        <dbReference type="PIRNR" id="PIRNR001461"/>
    </source>
</evidence>
<feature type="binding site" evidence="10">
    <location>
        <position position="39"/>
    </location>
    <ligand>
        <name>a divalent metal cation</name>
        <dbReference type="ChEBI" id="CHEBI:60240"/>
    </ligand>
</feature>
<dbReference type="PROSITE" id="PS01086">
    <property type="entry name" value="RIBUL_P_3_EPIMER_2"/>
    <property type="match status" value="1"/>
</dbReference>
<comment type="cofactor">
    <cofactor evidence="4">
        <name>Zn(2+)</name>
        <dbReference type="ChEBI" id="CHEBI:29105"/>
    </cofactor>
</comment>
<evidence type="ECO:0000313" key="13">
    <source>
        <dbReference type="Proteomes" id="UP001243717"/>
    </source>
</evidence>
<dbReference type="InterPro" id="IPR013785">
    <property type="entry name" value="Aldolase_TIM"/>
</dbReference>
<evidence type="ECO:0000256" key="4">
    <source>
        <dbReference type="ARBA" id="ARBA00001947"/>
    </source>
</evidence>
<dbReference type="RefSeq" id="WP_308985534.1">
    <property type="nucleotide sequence ID" value="NZ_JARXIC010000017.1"/>
</dbReference>
<evidence type="ECO:0000256" key="3">
    <source>
        <dbReference type="ARBA" id="ARBA00001941"/>
    </source>
</evidence>
<evidence type="ECO:0000256" key="9">
    <source>
        <dbReference type="ARBA" id="ARBA00023235"/>
    </source>
</evidence>
<dbReference type="PANTHER" id="PTHR11749">
    <property type="entry name" value="RIBULOSE-5-PHOSPHATE-3-EPIMERASE"/>
    <property type="match status" value="1"/>
</dbReference>
<feature type="binding site" evidence="10">
    <location>
        <position position="70"/>
    </location>
    <ligand>
        <name>substrate</name>
    </ligand>
</feature>
<evidence type="ECO:0000256" key="10">
    <source>
        <dbReference type="HAMAP-Rule" id="MF_02227"/>
    </source>
</evidence>
<keyword evidence="9 10" id="KW-0413">Isomerase</keyword>
<feature type="binding site" evidence="10">
    <location>
        <begin position="146"/>
        <end position="149"/>
    </location>
    <ligand>
        <name>substrate</name>
    </ligand>
</feature>
<protein>
    <recommendedName>
        <fullName evidence="7 10">Ribulose-phosphate 3-epimerase</fullName>
        <ecNumber evidence="7 10">5.1.3.1</ecNumber>
    </recommendedName>
</protein>
<evidence type="ECO:0000256" key="6">
    <source>
        <dbReference type="ARBA" id="ARBA00009541"/>
    </source>
</evidence>
<dbReference type="InterPro" id="IPR026019">
    <property type="entry name" value="Ribul_P_3_epim"/>
</dbReference>
<evidence type="ECO:0000313" key="12">
    <source>
        <dbReference type="EMBL" id="MDQ8195075.1"/>
    </source>
</evidence>
<comment type="cofactor">
    <cofactor evidence="2">
        <name>Mn(2+)</name>
        <dbReference type="ChEBI" id="CHEBI:29035"/>
    </cofactor>
</comment>
<feature type="binding site" evidence="10">
    <location>
        <position position="70"/>
    </location>
    <ligand>
        <name>a divalent metal cation</name>
        <dbReference type="ChEBI" id="CHEBI:60240"/>
    </ligand>
</feature>